<sequence length="176" mass="20775">MIRQTIFQVRPLKLEVEARKISSFFLSDDSFDDVNHTPGEIQHYLTNPLHALTSDYEYRFVQNEQNEMIGVIGYLQNEQQTGGYYLDYLVVHKKYRNHGIASLLLTDMIEVLRSRAARYILTYTCDTDIYMPVRRLFERQGFTLAGRCPDYYFEGEDRLIYSLKLNSIRYEEIIGS</sequence>
<comment type="caution">
    <text evidence="2">The sequence shown here is derived from an EMBL/GenBank/DDBJ whole genome shotgun (WGS) entry which is preliminary data.</text>
</comment>
<dbReference type="PROSITE" id="PS51186">
    <property type="entry name" value="GNAT"/>
    <property type="match status" value="1"/>
</dbReference>
<proteinExistence type="predicted"/>
<evidence type="ECO:0000313" key="2">
    <source>
        <dbReference type="EMBL" id="MBP3961277.1"/>
    </source>
</evidence>
<dbReference type="EMBL" id="JAGKSP010000001">
    <property type="protein sequence ID" value="MBP3961277.1"/>
    <property type="molecule type" value="Genomic_DNA"/>
</dbReference>
<evidence type="ECO:0000259" key="1">
    <source>
        <dbReference type="PROSITE" id="PS51186"/>
    </source>
</evidence>
<dbReference type="RefSeq" id="WP_210654632.1">
    <property type="nucleotide sequence ID" value="NZ_JAGKSP010000001.1"/>
</dbReference>
<name>A0ABS5C5K4_9BACL</name>
<dbReference type="SUPFAM" id="SSF55729">
    <property type="entry name" value="Acyl-CoA N-acyltransferases (Nat)"/>
    <property type="match status" value="1"/>
</dbReference>
<dbReference type="Pfam" id="PF00583">
    <property type="entry name" value="Acetyltransf_1"/>
    <property type="match status" value="1"/>
</dbReference>
<reference evidence="2 3" key="1">
    <citation type="submission" date="2021-04" db="EMBL/GenBank/DDBJ databases">
        <title>Paenibacillus sp. DLE-14 whole genome sequence.</title>
        <authorList>
            <person name="Ham Y.J."/>
        </authorList>
    </citation>
    <scope>NUCLEOTIDE SEQUENCE [LARGE SCALE GENOMIC DNA]</scope>
    <source>
        <strain evidence="2 3">DLE-14</strain>
    </source>
</reference>
<dbReference type="InterPro" id="IPR016181">
    <property type="entry name" value="Acyl_CoA_acyltransferase"/>
</dbReference>
<organism evidence="2 3">
    <name type="scientific">Paenibacillus lignilyticus</name>
    <dbReference type="NCBI Taxonomy" id="1172615"/>
    <lineage>
        <taxon>Bacteria</taxon>
        <taxon>Bacillati</taxon>
        <taxon>Bacillota</taxon>
        <taxon>Bacilli</taxon>
        <taxon>Bacillales</taxon>
        <taxon>Paenibacillaceae</taxon>
        <taxon>Paenibacillus</taxon>
    </lineage>
</organism>
<protein>
    <submittedName>
        <fullName evidence="2">GNAT family N-acetyltransferase</fullName>
    </submittedName>
</protein>
<evidence type="ECO:0000313" key="3">
    <source>
        <dbReference type="Proteomes" id="UP000673394"/>
    </source>
</evidence>
<dbReference type="CDD" id="cd04301">
    <property type="entry name" value="NAT_SF"/>
    <property type="match status" value="1"/>
</dbReference>
<dbReference type="Proteomes" id="UP000673394">
    <property type="component" value="Unassembled WGS sequence"/>
</dbReference>
<gene>
    <name evidence="2" type="ORF">I8J30_01030</name>
</gene>
<accession>A0ABS5C5K4</accession>
<keyword evidence="3" id="KW-1185">Reference proteome</keyword>
<dbReference type="Gene3D" id="3.40.630.30">
    <property type="match status" value="1"/>
</dbReference>
<feature type="domain" description="N-acetyltransferase" evidence="1">
    <location>
        <begin position="7"/>
        <end position="166"/>
    </location>
</feature>
<dbReference type="InterPro" id="IPR000182">
    <property type="entry name" value="GNAT_dom"/>
</dbReference>